<feature type="transmembrane region" description="Helical" evidence="8">
    <location>
        <begin position="477"/>
        <end position="496"/>
    </location>
</feature>
<comment type="subcellular location">
    <subcellularLocation>
        <location evidence="1">Membrane</location>
        <topology evidence="1">Multi-pass membrane protein</topology>
    </subcellularLocation>
</comment>
<dbReference type="Pfam" id="PF14703">
    <property type="entry name" value="PHM7_cyt"/>
    <property type="match status" value="1"/>
</dbReference>
<evidence type="ECO:0000256" key="4">
    <source>
        <dbReference type="ARBA" id="ARBA00022692"/>
    </source>
</evidence>
<feature type="transmembrane region" description="Helical" evidence="8">
    <location>
        <begin position="613"/>
        <end position="632"/>
    </location>
</feature>
<feature type="transmembrane region" description="Helical" evidence="8">
    <location>
        <begin position="423"/>
        <end position="449"/>
    </location>
</feature>
<dbReference type="InParanoid" id="A0A067PGK0"/>
<sequence>MGWLEDLLNSQISGEWDDPNGPPPGSPPTYKFEGPWFTTQVFLSATIGIFSFLIFSYCRTRWPLLFAPRTKLKGFSPHEAHAHQAFFGWILPTIRTSEFTILQIVGLDAAVLLNFYKMSFYLFSVCSIFAVFTLMPINLKNNIGIGDEDDDNDWPTMSPTPDKPTTPPPRDWLDLISDANSYLSVHLVFTYLITCLALYFIQKNYRRFIRARQLFSLELVHSIPARTVMVTNLPSHLQGERAIAEYFESMDLCVESVSLCRQVDSLKRLLDIRTKALLELEAAWVDYVGNPSTVESYDPSDIVVPPLVDMDPESQQGRFVVPHRKRPTIRSGWFKPKEDALEYLEAQFKEANEAVTRRRKLGKFKSTQVAFVTFEKMSSAQIAVQTAHAPNPLQCLTYMAPEPRDIVWSNMSHSSSSLRIREYVVIAAMCLLLLFWVIPITFLAGLLSYKEIKKVMPWLARLIDSNDKVQAIVQNSLPSVAMITLNALLPFILEGLTYVQGYRARSWIEYSLMKKYFLVLLTNVVFIFLLASTYWQLVRDLANSPAKIPEKLAEALQRGKARHFFLSYVILQGLGIMPLQLLNLGVVLPRVFYRLFITRTPRDYAELNAPPMINYGVVYPQSILIFVITLLYSIVQPLIVIFGAIYFGVAYIVYKYKLLFVFYKPYESQGQAWPITFTRLIWGVIIFQVFMTGNFILNKSYIMSSLLAPLLAGTLLWAWYTDRAFRPLSKFVSLSSVYEVQRGEETADVVRLRAGHPVTWSQSNLSRRRYAQNDETLYVAPEDERTDYSQPPMANWYSGVLNTGKRRYGHPALTGVLPQPWLPLKKGQTLVNNGRSHGGAKANDPNQAVVLTLRRRASTLRKSSRKFVRRPIGTAANGDESEPGGDRAATSNDALLNPWEDVRAQPRGVPGSQTQIINRLTYDPASGVIMLPDDGDWLAEDDDTDSEDLGSSTHHGLESSQGEIAPDTPAAQSLPSSVESSPLLRTPSKPRYGTYYHHPERRRQTIPGAFPPS</sequence>
<gene>
    <name evidence="12" type="ORF">JAAARDRAFT_183869</name>
</gene>
<evidence type="ECO:0000259" key="10">
    <source>
        <dbReference type="Pfam" id="PF13967"/>
    </source>
</evidence>
<feature type="compositionally biased region" description="Polar residues" evidence="7">
    <location>
        <begin position="949"/>
        <end position="962"/>
    </location>
</feature>
<feature type="transmembrane region" description="Helical" evidence="8">
    <location>
        <begin position="677"/>
        <end position="696"/>
    </location>
</feature>
<proteinExistence type="inferred from homology"/>
<feature type="transmembrane region" description="Helical" evidence="8">
    <location>
        <begin position="120"/>
        <end position="139"/>
    </location>
</feature>
<dbReference type="Pfam" id="PF13967">
    <property type="entry name" value="RSN1_TM"/>
    <property type="match status" value="1"/>
</dbReference>
<accession>A0A067PGK0</accession>
<dbReference type="InterPro" id="IPR045122">
    <property type="entry name" value="Csc1-like"/>
</dbReference>
<dbReference type="GO" id="GO:0005227">
    <property type="term" value="F:calcium-activated cation channel activity"/>
    <property type="evidence" value="ECO:0007669"/>
    <property type="project" value="InterPro"/>
</dbReference>
<evidence type="ECO:0000256" key="6">
    <source>
        <dbReference type="ARBA" id="ARBA00023136"/>
    </source>
</evidence>
<protein>
    <recommendedName>
        <fullName evidence="14">CSC1/OSCA1-like 7TM region domain-containing protein</fullName>
    </recommendedName>
</protein>
<keyword evidence="4 8" id="KW-0812">Transmembrane</keyword>
<organism evidence="12 13">
    <name type="scientific">Jaapia argillacea MUCL 33604</name>
    <dbReference type="NCBI Taxonomy" id="933084"/>
    <lineage>
        <taxon>Eukaryota</taxon>
        <taxon>Fungi</taxon>
        <taxon>Dikarya</taxon>
        <taxon>Basidiomycota</taxon>
        <taxon>Agaricomycotina</taxon>
        <taxon>Agaricomycetes</taxon>
        <taxon>Agaricomycetidae</taxon>
        <taxon>Jaapiales</taxon>
        <taxon>Jaapiaceae</taxon>
        <taxon>Jaapia</taxon>
    </lineage>
</organism>
<dbReference type="InterPro" id="IPR032880">
    <property type="entry name" value="CSC1/OSCA1-like_N"/>
</dbReference>
<comment type="similarity">
    <text evidence="2">Belongs to the CSC1 (TC 1.A.17) family.</text>
</comment>
<evidence type="ECO:0000256" key="2">
    <source>
        <dbReference type="ARBA" id="ARBA00007779"/>
    </source>
</evidence>
<feature type="domain" description="CSC1/OSCA1-like 7TM region" evidence="9">
    <location>
        <begin position="421"/>
        <end position="695"/>
    </location>
</feature>
<feature type="transmembrane region" description="Helical" evidence="8">
    <location>
        <begin position="516"/>
        <end position="535"/>
    </location>
</feature>
<keyword evidence="13" id="KW-1185">Reference proteome</keyword>
<dbReference type="PANTHER" id="PTHR13018">
    <property type="entry name" value="PROBABLE MEMBRANE PROTEIN DUF221-RELATED"/>
    <property type="match status" value="1"/>
</dbReference>
<feature type="domain" description="CSC1/OSCA1-like N-terminal transmembrane" evidence="10">
    <location>
        <begin position="37"/>
        <end position="203"/>
    </location>
</feature>
<feature type="region of interest" description="Disordered" evidence="7">
    <location>
        <begin position="150"/>
        <end position="169"/>
    </location>
</feature>
<reference evidence="13" key="1">
    <citation type="journal article" date="2014" name="Proc. Natl. Acad. Sci. U.S.A.">
        <title>Extensive sampling of basidiomycete genomes demonstrates inadequacy of the white-rot/brown-rot paradigm for wood decay fungi.</title>
        <authorList>
            <person name="Riley R."/>
            <person name="Salamov A.A."/>
            <person name="Brown D.W."/>
            <person name="Nagy L.G."/>
            <person name="Floudas D."/>
            <person name="Held B.W."/>
            <person name="Levasseur A."/>
            <person name="Lombard V."/>
            <person name="Morin E."/>
            <person name="Otillar R."/>
            <person name="Lindquist E.A."/>
            <person name="Sun H."/>
            <person name="LaButti K.M."/>
            <person name="Schmutz J."/>
            <person name="Jabbour D."/>
            <person name="Luo H."/>
            <person name="Baker S.E."/>
            <person name="Pisabarro A.G."/>
            <person name="Walton J.D."/>
            <person name="Blanchette R.A."/>
            <person name="Henrissat B."/>
            <person name="Martin F."/>
            <person name="Cullen D."/>
            <person name="Hibbett D.S."/>
            <person name="Grigoriev I.V."/>
        </authorList>
    </citation>
    <scope>NUCLEOTIDE SEQUENCE [LARGE SCALE GENOMIC DNA]</scope>
    <source>
        <strain evidence="13">MUCL 33604</strain>
    </source>
</reference>
<dbReference type="Pfam" id="PF02714">
    <property type="entry name" value="RSN1_7TM"/>
    <property type="match status" value="1"/>
</dbReference>
<feature type="transmembrane region" description="Helical" evidence="8">
    <location>
        <begin position="565"/>
        <end position="592"/>
    </location>
</feature>
<feature type="transmembrane region" description="Helical" evidence="8">
    <location>
        <begin position="36"/>
        <end position="58"/>
    </location>
</feature>
<feature type="transmembrane region" description="Helical" evidence="8">
    <location>
        <begin position="182"/>
        <end position="201"/>
    </location>
</feature>
<evidence type="ECO:0000256" key="3">
    <source>
        <dbReference type="ARBA" id="ARBA00022448"/>
    </source>
</evidence>
<evidence type="ECO:0000256" key="5">
    <source>
        <dbReference type="ARBA" id="ARBA00022989"/>
    </source>
</evidence>
<evidence type="ECO:0000256" key="7">
    <source>
        <dbReference type="SAM" id="MobiDB-lite"/>
    </source>
</evidence>
<dbReference type="InterPro" id="IPR027815">
    <property type="entry name" value="CSC1/OSCA1-like_cyt"/>
</dbReference>
<keyword evidence="3" id="KW-0813">Transport</keyword>
<name>A0A067PGK0_9AGAM</name>
<evidence type="ECO:0000256" key="8">
    <source>
        <dbReference type="SAM" id="Phobius"/>
    </source>
</evidence>
<evidence type="ECO:0000313" key="13">
    <source>
        <dbReference type="Proteomes" id="UP000027265"/>
    </source>
</evidence>
<evidence type="ECO:0000259" key="9">
    <source>
        <dbReference type="Pfam" id="PF02714"/>
    </source>
</evidence>
<keyword evidence="5 8" id="KW-1133">Transmembrane helix</keyword>
<feature type="compositionally biased region" description="Low complexity" evidence="7">
    <location>
        <begin position="973"/>
        <end position="984"/>
    </location>
</feature>
<feature type="compositionally biased region" description="Acidic residues" evidence="7">
    <location>
        <begin position="933"/>
        <end position="948"/>
    </location>
</feature>
<keyword evidence="6 8" id="KW-0472">Membrane</keyword>
<dbReference type="AlphaFoldDB" id="A0A067PGK0"/>
<evidence type="ECO:0000313" key="12">
    <source>
        <dbReference type="EMBL" id="KDQ52930.1"/>
    </source>
</evidence>
<feature type="region of interest" description="Disordered" evidence="7">
    <location>
        <begin position="933"/>
        <end position="1013"/>
    </location>
</feature>
<feature type="domain" description="CSC1/OSCA1-like cytosolic" evidence="11">
    <location>
        <begin position="225"/>
        <end position="410"/>
    </location>
</feature>
<dbReference type="STRING" id="933084.A0A067PGK0"/>
<feature type="region of interest" description="Disordered" evidence="7">
    <location>
        <begin position="861"/>
        <end position="892"/>
    </location>
</feature>
<dbReference type="OrthoDB" id="1689567at2759"/>
<dbReference type="InterPro" id="IPR003864">
    <property type="entry name" value="CSC1/OSCA1-like_7TM"/>
</dbReference>
<dbReference type="FunCoup" id="A0A067PGK0">
    <property type="interactions" value="72"/>
</dbReference>
<feature type="transmembrane region" description="Helical" evidence="8">
    <location>
        <begin position="638"/>
        <end position="656"/>
    </location>
</feature>
<dbReference type="PANTHER" id="PTHR13018:SF5">
    <property type="entry name" value="RE44586P"/>
    <property type="match status" value="1"/>
</dbReference>
<evidence type="ECO:0008006" key="14">
    <source>
        <dbReference type="Google" id="ProtNLM"/>
    </source>
</evidence>
<dbReference type="EMBL" id="KL197737">
    <property type="protein sequence ID" value="KDQ52930.1"/>
    <property type="molecule type" value="Genomic_DNA"/>
</dbReference>
<feature type="transmembrane region" description="Helical" evidence="8">
    <location>
        <begin position="702"/>
        <end position="720"/>
    </location>
</feature>
<dbReference type="GO" id="GO:0005886">
    <property type="term" value="C:plasma membrane"/>
    <property type="evidence" value="ECO:0007669"/>
    <property type="project" value="TreeGrafter"/>
</dbReference>
<evidence type="ECO:0000259" key="11">
    <source>
        <dbReference type="Pfam" id="PF14703"/>
    </source>
</evidence>
<evidence type="ECO:0000256" key="1">
    <source>
        <dbReference type="ARBA" id="ARBA00004141"/>
    </source>
</evidence>
<dbReference type="Proteomes" id="UP000027265">
    <property type="component" value="Unassembled WGS sequence"/>
</dbReference>
<dbReference type="HOGENOM" id="CLU_002458_3_0_1"/>